<dbReference type="InterPro" id="IPR001932">
    <property type="entry name" value="PPM-type_phosphatase-like_dom"/>
</dbReference>
<dbReference type="GO" id="GO:0004722">
    <property type="term" value="F:protein serine/threonine phosphatase activity"/>
    <property type="evidence" value="ECO:0007669"/>
    <property type="project" value="InterPro"/>
</dbReference>
<sequence length="243" mass="26916">MRIVIYGKTDIGRTRKNNQDSLYVSSEHGLVVVADGIGGRKGGEVASKMAVDGMKQAYLSCDSLRHEEVSPFLIKSIDKVNQSIIKHGKKHSEVEGLATTLNCLLFVGEKAYICHLGDSRTYLYYKANMWQLTFDHNIENYVERGWLPDETLMNNSKPGALVRALGLAEECDVDIYEINLKPGEILITCSDGLTSMVSDSEIRKIVQANSHQLHHLPKLLVDTANRNGGQDNITVAISGVLRD</sequence>
<keyword evidence="3" id="KW-1185">Reference proteome</keyword>
<dbReference type="SUPFAM" id="SSF81606">
    <property type="entry name" value="PP2C-like"/>
    <property type="match status" value="1"/>
</dbReference>
<dbReference type="RefSeq" id="WP_132318375.1">
    <property type="nucleotide sequence ID" value="NZ_FWZT01000007.1"/>
</dbReference>
<proteinExistence type="predicted"/>
<evidence type="ECO:0000313" key="2">
    <source>
        <dbReference type="EMBL" id="SMF22004.1"/>
    </source>
</evidence>
<organism evidence="2 3">
    <name type="scientific">Pseudobacteriovorax antillogorgiicola</name>
    <dbReference type="NCBI Taxonomy" id="1513793"/>
    <lineage>
        <taxon>Bacteria</taxon>
        <taxon>Pseudomonadati</taxon>
        <taxon>Bdellovibrionota</taxon>
        <taxon>Oligoflexia</taxon>
        <taxon>Oligoflexales</taxon>
        <taxon>Pseudobacteriovoracaceae</taxon>
        <taxon>Pseudobacteriovorax</taxon>
    </lineage>
</organism>
<dbReference type="STRING" id="1513793.SAMN06296036_107151"/>
<feature type="domain" description="PPM-type phosphatase" evidence="1">
    <location>
        <begin position="5"/>
        <end position="240"/>
    </location>
</feature>
<dbReference type="SMART" id="SM00331">
    <property type="entry name" value="PP2C_SIG"/>
    <property type="match status" value="1"/>
</dbReference>
<evidence type="ECO:0000313" key="3">
    <source>
        <dbReference type="Proteomes" id="UP000192907"/>
    </source>
</evidence>
<protein>
    <submittedName>
        <fullName evidence="2">Protein phosphatase</fullName>
    </submittedName>
</protein>
<evidence type="ECO:0000259" key="1">
    <source>
        <dbReference type="PROSITE" id="PS51746"/>
    </source>
</evidence>
<dbReference type="Pfam" id="PF13672">
    <property type="entry name" value="PP2C_2"/>
    <property type="match status" value="1"/>
</dbReference>
<dbReference type="SMART" id="SM00332">
    <property type="entry name" value="PP2Cc"/>
    <property type="match status" value="1"/>
</dbReference>
<dbReference type="CDD" id="cd00143">
    <property type="entry name" value="PP2Cc"/>
    <property type="match status" value="1"/>
</dbReference>
<dbReference type="Gene3D" id="3.60.40.10">
    <property type="entry name" value="PPM-type phosphatase domain"/>
    <property type="match status" value="1"/>
</dbReference>
<dbReference type="Proteomes" id="UP000192907">
    <property type="component" value="Unassembled WGS sequence"/>
</dbReference>
<accession>A0A1Y6BUH8</accession>
<reference evidence="3" key="1">
    <citation type="submission" date="2017-04" db="EMBL/GenBank/DDBJ databases">
        <authorList>
            <person name="Varghese N."/>
            <person name="Submissions S."/>
        </authorList>
    </citation>
    <scope>NUCLEOTIDE SEQUENCE [LARGE SCALE GENOMIC DNA]</scope>
    <source>
        <strain evidence="3">RKEM611</strain>
    </source>
</reference>
<dbReference type="InterPro" id="IPR015655">
    <property type="entry name" value="PP2C"/>
</dbReference>
<dbReference type="OrthoDB" id="5290303at2"/>
<dbReference type="InterPro" id="IPR036457">
    <property type="entry name" value="PPM-type-like_dom_sf"/>
</dbReference>
<dbReference type="PROSITE" id="PS51746">
    <property type="entry name" value="PPM_2"/>
    <property type="match status" value="1"/>
</dbReference>
<gene>
    <name evidence="2" type="ORF">SAMN06296036_107151</name>
</gene>
<dbReference type="EMBL" id="FWZT01000007">
    <property type="protein sequence ID" value="SMF22004.1"/>
    <property type="molecule type" value="Genomic_DNA"/>
</dbReference>
<dbReference type="PANTHER" id="PTHR13832:SF827">
    <property type="entry name" value="PROTEIN PHOSPHATASE 1L"/>
    <property type="match status" value="1"/>
</dbReference>
<dbReference type="AlphaFoldDB" id="A0A1Y6BUH8"/>
<dbReference type="PANTHER" id="PTHR13832">
    <property type="entry name" value="PROTEIN PHOSPHATASE 2C"/>
    <property type="match status" value="1"/>
</dbReference>
<name>A0A1Y6BUH8_9BACT</name>